<feature type="region of interest" description="Disordered" evidence="4">
    <location>
        <begin position="167"/>
        <end position="191"/>
    </location>
</feature>
<gene>
    <name evidence="8 9 10" type="primary">LOC103507275</name>
</gene>
<evidence type="ECO:0000256" key="2">
    <source>
        <dbReference type="PROSITE-ProRule" id="PRU00047"/>
    </source>
</evidence>
<evidence type="ECO:0000256" key="3">
    <source>
        <dbReference type="PROSITE-ProRule" id="PRU00176"/>
    </source>
</evidence>
<reference evidence="8 9" key="1">
    <citation type="submission" date="2025-04" db="UniProtKB">
        <authorList>
            <consortium name="RefSeq"/>
        </authorList>
    </citation>
    <scope>IDENTIFICATION</scope>
</reference>
<dbReference type="SUPFAM" id="SSF54928">
    <property type="entry name" value="RNA-binding domain, RBD"/>
    <property type="match status" value="1"/>
</dbReference>
<dbReference type="KEGG" id="dci:103507275"/>
<dbReference type="PROSITE" id="PS50102">
    <property type="entry name" value="RRM"/>
    <property type="match status" value="1"/>
</dbReference>
<dbReference type="Gene3D" id="4.10.60.10">
    <property type="entry name" value="Zinc finger, CCHC-type"/>
    <property type="match status" value="1"/>
</dbReference>
<dbReference type="GO" id="GO:0008270">
    <property type="term" value="F:zinc ion binding"/>
    <property type="evidence" value="ECO:0007669"/>
    <property type="project" value="UniProtKB-KW"/>
</dbReference>
<dbReference type="InterPro" id="IPR036875">
    <property type="entry name" value="Znf_CCHC_sf"/>
</dbReference>
<dbReference type="InterPro" id="IPR001878">
    <property type="entry name" value="Znf_CCHC"/>
</dbReference>
<feature type="domain" description="CCHC-type" evidence="6">
    <location>
        <begin position="158"/>
        <end position="174"/>
    </location>
</feature>
<sequence length="191" mass="21596">MSDASRSPSNASRNGRSVSRSHSRSSSPPRRRVSRSRSRDQHSPSRSPRSRSRTPIDGARLHISDIGYHISSRDLEREFRKYGRLMEVWMSKSRTSPTFAFVVYRHMKDAQKAMREMDGVSINGNRIRVSIARPRSWSSRKSGGGGGGGGGGFQSDLRCYSCGRRGHFARDCPDSMDRDRSPRRSSYRNGR</sequence>
<evidence type="ECO:0000313" key="7">
    <source>
        <dbReference type="Proteomes" id="UP000079169"/>
    </source>
</evidence>
<dbReference type="GO" id="GO:0003723">
    <property type="term" value="F:RNA binding"/>
    <property type="evidence" value="ECO:0007669"/>
    <property type="project" value="UniProtKB-UniRule"/>
</dbReference>
<dbReference type="Proteomes" id="UP000079169">
    <property type="component" value="Unplaced"/>
</dbReference>
<feature type="compositionally biased region" description="Basic residues" evidence="4">
    <location>
        <begin position="19"/>
        <end position="36"/>
    </location>
</feature>
<evidence type="ECO:0000256" key="4">
    <source>
        <dbReference type="SAM" id="MobiDB-lite"/>
    </source>
</evidence>
<dbReference type="GeneID" id="103507275"/>
<dbReference type="InterPro" id="IPR012677">
    <property type="entry name" value="Nucleotide-bd_a/b_plait_sf"/>
</dbReference>
<dbReference type="InterPro" id="IPR000504">
    <property type="entry name" value="RRM_dom"/>
</dbReference>
<dbReference type="InterPro" id="IPR050907">
    <property type="entry name" value="SRSF"/>
</dbReference>
<evidence type="ECO:0000313" key="9">
    <source>
        <dbReference type="RefSeq" id="XP_026677984.1"/>
    </source>
</evidence>
<keyword evidence="2" id="KW-0863">Zinc-finger</keyword>
<keyword evidence="2" id="KW-0479">Metal-binding</keyword>
<dbReference type="InterPro" id="IPR035979">
    <property type="entry name" value="RBD_domain_sf"/>
</dbReference>
<dbReference type="RefSeq" id="XP_008469950.2">
    <property type="nucleotide sequence ID" value="XM_008471728.3"/>
</dbReference>
<evidence type="ECO:0000259" key="5">
    <source>
        <dbReference type="PROSITE" id="PS50102"/>
    </source>
</evidence>
<feature type="compositionally biased region" description="Basic and acidic residues" evidence="4">
    <location>
        <begin position="168"/>
        <end position="182"/>
    </location>
</feature>
<organism evidence="7 10">
    <name type="scientific">Diaphorina citri</name>
    <name type="common">Asian citrus psyllid</name>
    <dbReference type="NCBI Taxonomy" id="121845"/>
    <lineage>
        <taxon>Eukaryota</taxon>
        <taxon>Metazoa</taxon>
        <taxon>Ecdysozoa</taxon>
        <taxon>Arthropoda</taxon>
        <taxon>Hexapoda</taxon>
        <taxon>Insecta</taxon>
        <taxon>Pterygota</taxon>
        <taxon>Neoptera</taxon>
        <taxon>Paraneoptera</taxon>
        <taxon>Hemiptera</taxon>
        <taxon>Sternorrhyncha</taxon>
        <taxon>Psylloidea</taxon>
        <taxon>Psyllidae</taxon>
        <taxon>Diaphorininae</taxon>
        <taxon>Diaphorina</taxon>
    </lineage>
</organism>
<dbReference type="SMART" id="SM00343">
    <property type="entry name" value="ZnF_C2HC"/>
    <property type="match status" value="1"/>
</dbReference>
<evidence type="ECO:0000313" key="8">
    <source>
        <dbReference type="RefSeq" id="XP_008469950.2"/>
    </source>
</evidence>
<evidence type="ECO:0000259" key="6">
    <source>
        <dbReference type="PROSITE" id="PS50158"/>
    </source>
</evidence>
<feature type="region of interest" description="Disordered" evidence="4">
    <location>
        <begin position="1"/>
        <end position="59"/>
    </location>
</feature>
<dbReference type="SMART" id="SM00360">
    <property type="entry name" value="RRM"/>
    <property type="match status" value="1"/>
</dbReference>
<keyword evidence="7" id="KW-1185">Reference proteome</keyword>
<dbReference type="PANTHER" id="PTHR23147">
    <property type="entry name" value="SERINE/ARGININE RICH SPLICING FACTOR"/>
    <property type="match status" value="1"/>
</dbReference>
<dbReference type="Gene3D" id="3.30.70.330">
    <property type="match status" value="1"/>
</dbReference>
<proteinExistence type="predicted"/>
<dbReference type="RefSeq" id="XP_026677984.1">
    <property type="nucleotide sequence ID" value="XM_026822183.1"/>
</dbReference>
<protein>
    <submittedName>
        <fullName evidence="9 10">Serine/arginine-rich splicing factor RSZ22A-like isoform X1</fullName>
    </submittedName>
    <submittedName>
        <fullName evidence="8">Serine/arginine-rich splicing factor RSZ22A-like isoform X2</fullName>
    </submittedName>
</protein>
<dbReference type="PROSITE" id="PS50158">
    <property type="entry name" value="ZF_CCHC"/>
    <property type="match status" value="1"/>
</dbReference>
<dbReference type="STRING" id="121845.A0A3Q0IUE2"/>
<evidence type="ECO:0000313" key="10">
    <source>
        <dbReference type="RefSeq" id="XP_026677985.1"/>
    </source>
</evidence>
<accession>A0A3Q0IUE2</accession>
<dbReference type="RefSeq" id="XP_026677985.1">
    <property type="nucleotide sequence ID" value="XM_026822184.1"/>
</dbReference>
<feature type="domain" description="RRM" evidence="5">
    <location>
        <begin position="59"/>
        <end position="134"/>
    </location>
</feature>
<feature type="compositionally biased region" description="Polar residues" evidence="4">
    <location>
        <begin position="1"/>
        <end position="11"/>
    </location>
</feature>
<dbReference type="AlphaFoldDB" id="A0A3Q0IUE2"/>
<dbReference type="Pfam" id="PF00098">
    <property type="entry name" value="zf-CCHC"/>
    <property type="match status" value="1"/>
</dbReference>
<evidence type="ECO:0000256" key="1">
    <source>
        <dbReference type="ARBA" id="ARBA00022884"/>
    </source>
</evidence>
<dbReference type="Pfam" id="PF00076">
    <property type="entry name" value="RRM_1"/>
    <property type="match status" value="1"/>
</dbReference>
<dbReference type="SUPFAM" id="SSF57756">
    <property type="entry name" value="Retrovirus zinc finger-like domains"/>
    <property type="match status" value="1"/>
</dbReference>
<keyword evidence="2" id="KW-0862">Zinc</keyword>
<dbReference type="PaxDb" id="121845-A0A3Q0IUE2"/>
<name>A0A3Q0IUE2_DIACI</name>
<keyword evidence="1 3" id="KW-0694">RNA-binding</keyword>